<sequence length="249" mass="26289">MATGFVRPARPEDAGEIARMQLSTWRTAYRKVLPARALDRLDEAWIADQWRNAIEEPPTARHRVLVAFEQAESTYLVGFAASGPADEQALAPDEPPLGADVAAFTDLLVEPRWGRRGHGSRLLAASVDLWREDSLATAVAWVYDGDPATRKFLGSAGWEPDGATRALDVDDQLIPSTASTRASSEASGIGGRDGSLGRYSPVRVTCGPFAPAGTAPAGDSLALAETPTSTASPAVQAPTPICLAPMDPA</sequence>
<keyword evidence="5" id="KW-1185">Reference proteome</keyword>
<keyword evidence="2" id="KW-0012">Acyltransferase</keyword>
<organism evidence="4 5">
    <name type="scientific">Phytohabitans flavus</name>
    <dbReference type="NCBI Taxonomy" id="1076124"/>
    <lineage>
        <taxon>Bacteria</taxon>
        <taxon>Bacillati</taxon>
        <taxon>Actinomycetota</taxon>
        <taxon>Actinomycetes</taxon>
        <taxon>Micromonosporales</taxon>
        <taxon>Micromonosporaceae</taxon>
    </lineage>
</organism>
<dbReference type="KEGG" id="pfla:Pflav_087380"/>
<dbReference type="SUPFAM" id="SSF55729">
    <property type="entry name" value="Acyl-CoA N-acyltransferases (Nat)"/>
    <property type="match status" value="1"/>
</dbReference>
<evidence type="ECO:0000313" key="5">
    <source>
        <dbReference type="Proteomes" id="UP000502508"/>
    </source>
</evidence>
<keyword evidence="1" id="KW-0808">Transferase</keyword>
<dbReference type="Pfam" id="PF00583">
    <property type="entry name" value="Acetyltransf_1"/>
    <property type="match status" value="1"/>
</dbReference>
<evidence type="ECO:0000259" key="3">
    <source>
        <dbReference type="PROSITE" id="PS51186"/>
    </source>
</evidence>
<name>A0A6F8Y8L8_9ACTN</name>
<feature type="domain" description="N-acetyltransferase" evidence="3">
    <location>
        <begin position="4"/>
        <end position="179"/>
    </location>
</feature>
<evidence type="ECO:0000256" key="1">
    <source>
        <dbReference type="ARBA" id="ARBA00022679"/>
    </source>
</evidence>
<reference evidence="4 5" key="2">
    <citation type="submission" date="2020-03" db="EMBL/GenBank/DDBJ databases">
        <authorList>
            <person name="Ichikawa N."/>
            <person name="Kimura A."/>
            <person name="Kitahashi Y."/>
            <person name="Uohara A."/>
        </authorList>
    </citation>
    <scope>NUCLEOTIDE SEQUENCE [LARGE SCALE GENOMIC DNA]</scope>
    <source>
        <strain evidence="4 5">NBRC 107702</strain>
    </source>
</reference>
<dbReference type="GO" id="GO:0016747">
    <property type="term" value="F:acyltransferase activity, transferring groups other than amino-acyl groups"/>
    <property type="evidence" value="ECO:0007669"/>
    <property type="project" value="InterPro"/>
</dbReference>
<dbReference type="Proteomes" id="UP000502508">
    <property type="component" value="Chromosome"/>
</dbReference>
<evidence type="ECO:0000313" key="4">
    <source>
        <dbReference type="EMBL" id="BCB82328.1"/>
    </source>
</evidence>
<gene>
    <name evidence="4" type="ORF">Pflav_087380</name>
</gene>
<proteinExistence type="predicted"/>
<dbReference type="PANTHER" id="PTHR43877">
    <property type="entry name" value="AMINOALKYLPHOSPHONATE N-ACETYLTRANSFERASE-RELATED-RELATED"/>
    <property type="match status" value="1"/>
</dbReference>
<accession>A0A6F8Y8L8</accession>
<dbReference type="Gene3D" id="3.40.630.30">
    <property type="match status" value="1"/>
</dbReference>
<dbReference type="InterPro" id="IPR016181">
    <property type="entry name" value="Acyl_CoA_acyltransferase"/>
</dbReference>
<dbReference type="AlphaFoldDB" id="A0A6F8Y8L8"/>
<dbReference type="PROSITE" id="PS51186">
    <property type="entry name" value="GNAT"/>
    <property type="match status" value="1"/>
</dbReference>
<evidence type="ECO:0000256" key="2">
    <source>
        <dbReference type="ARBA" id="ARBA00023315"/>
    </source>
</evidence>
<dbReference type="EMBL" id="AP022870">
    <property type="protein sequence ID" value="BCB82328.1"/>
    <property type="molecule type" value="Genomic_DNA"/>
</dbReference>
<dbReference type="InterPro" id="IPR050832">
    <property type="entry name" value="Bact_Acetyltransf"/>
</dbReference>
<dbReference type="PANTHER" id="PTHR43877:SF1">
    <property type="entry name" value="ACETYLTRANSFERASE"/>
    <property type="match status" value="1"/>
</dbReference>
<dbReference type="InterPro" id="IPR000182">
    <property type="entry name" value="GNAT_dom"/>
</dbReference>
<protein>
    <recommendedName>
        <fullName evidence="3">N-acetyltransferase domain-containing protein</fullName>
    </recommendedName>
</protein>
<reference evidence="4 5" key="1">
    <citation type="submission" date="2020-03" db="EMBL/GenBank/DDBJ databases">
        <title>Whole genome shotgun sequence of Phytohabitans flavus NBRC 107702.</title>
        <authorList>
            <person name="Komaki H."/>
            <person name="Tamura T."/>
        </authorList>
    </citation>
    <scope>NUCLEOTIDE SEQUENCE [LARGE SCALE GENOMIC DNA]</scope>
    <source>
        <strain evidence="4 5">NBRC 107702</strain>
    </source>
</reference>